<evidence type="ECO:0000313" key="2">
    <source>
        <dbReference type="Proteomes" id="UP000008385"/>
    </source>
</evidence>
<proteinExistence type="predicted"/>
<dbReference type="RefSeq" id="WP_013899726.1">
    <property type="nucleotide sequence ID" value="NC_015677.1"/>
</dbReference>
<sequence length="74" mass="8407">MDPDERLSQAFQAWSAARDALGRQRNLLRIARERPGAAAQTVDEVLARLRSLEQECERRFAELLAAADERDGLR</sequence>
<name>F5Y5Y9_RAMTT</name>
<gene>
    <name evidence="1" type="ordered locus">Rta_04220</name>
</gene>
<protein>
    <submittedName>
        <fullName evidence="1">Uncharacterized protein</fullName>
    </submittedName>
</protein>
<organism evidence="1 2">
    <name type="scientific">Ramlibacter tataouinensis (strain ATCC BAA-407 / DSM 14655 / LMG 21543 / TTB310)</name>
    <dbReference type="NCBI Taxonomy" id="365046"/>
    <lineage>
        <taxon>Bacteria</taxon>
        <taxon>Pseudomonadati</taxon>
        <taxon>Pseudomonadota</taxon>
        <taxon>Betaproteobacteria</taxon>
        <taxon>Burkholderiales</taxon>
        <taxon>Comamonadaceae</taxon>
        <taxon>Ramlibacter</taxon>
    </lineage>
</organism>
<dbReference type="STRING" id="365046.Rta_04220"/>
<accession>F5Y5Y9</accession>
<dbReference type="Proteomes" id="UP000008385">
    <property type="component" value="Chromosome"/>
</dbReference>
<dbReference type="AlphaFoldDB" id="F5Y5Y9"/>
<dbReference type="KEGG" id="rta:Rta_04220"/>
<keyword evidence="2" id="KW-1185">Reference proteome</keyword>
<dbReference type="HOGENOM" id="CLU_2685224_0_0_4"/>
<reference evidence="2" key="1">
    <citation type="submission" date="2006-01" db="EMBL/GenBank/DDBJ databases">
        <title>Genome of the cyst-dividing bacterium Ramlibacter tataouinensis.</title>
        <authorList>
            <person name="Barakat M."/>
            <person name="Ortet P."/>
            <person name="De Luca G."/>
            <person name="Jourlin-Castelli C."/>
            <person name="Ansaldi M."/>
            <person name="Py B."/>
            <person name="Fichant G."/>
            <person name="Coutinho P."/>
            <person name="Voulhoux R."/>
            <person name="Bastien O."/>
            <person name="Roy S."/>
            <person name="Marechal E."/>
            <person name="Henrissat B."/>
            <person name="Quentin Y."/>
            <person name="Noirot P."/>
            <person name="Filloux A."/>
            <person name="Mejean V."/>
            <person name="DuBow M."/>
            <person name="Barras F."/>
            <person name="Heulin T."/>
        </authorList>
    </citation>
    <scope>NUCLEOTIDE SEQUENCE [LARGE SCALE GENOMIC DNA]</scope>
    <source>
        <strain evidence="2">ATCC BAA-407 / DSM 14655 / LMG 21543 / TTB310</strain>
    </source>
</reference>
<dbReference type="EMBL" id="CP000245">
    <property type="protein sequence ID" value="AEG91493.1"/>
    <property type="molecule type" value="Genomic_DNA"/>
</dbReference>
<evidence type="ECO:0000313" key="1">
    <source>
        <dbReference type="EMBL" id="AEG91493.1"/>
    </source>
</evidence>
<reference evidence="1 2" key="2">
    <citation type="journal article" date="2011" name="PLoS ONE">
        <title>The Cyst-Dividing Bacterium Ramlibacter tataouinensis TTB310 Genome Reveals a Well-Stocked Toolbox for Adaptation to a Desert Environment.</title>
        <authorList>
            <person name="De Luca G."/>
            <person name="Barakat M."/>
            <person name="Ortet P."/>
            <person name="Fochesato S."/>
            <person name="Jourlin-Castelli C."/>
            <person name="Ansaldi M."/>
            <person name="Py B."/>
            <person name="Fichant G."/>
            <person name="Coutinho P.M."/>
            <person name="Voulhoux R."/>
            <person name="Bastien O."/>
            <person name="Marechal E."/>
            <person name="Henrissat B."/>
            <person name="Quentin Y."/>
            <person name="Noirot P."/>
            <person name="Filloux A."/>
            <person name="Mejean V."/>
            <person name="Dubow M.S."/>
            <person name="Barras F."/>
            <person name="Barbe V."/>
            <person name="Weissenbach J."/>
            <person name="Mihalcescu I."/>
            <person name="Vermeglio A."/>
            <person name="Achouak W."/>
            <person name="Heulin T."/>
        </authorList>
    </citation>
    <scope>NUCLEOTIDE SEQUENCE [LARGE SCALE GENOMIC DNA]</scope>
    <source>
        <strain evidence="2">ATCC BAA-407 / DSM 14655 / LMG 21543 / TTB310</strain>
    </source>
</reference>